<proteinExistence type="predicted"/>
<dbReference type="AlphaFoldDB" id="G2LJY3"/>
<evidence type="ECO:0008006" key="3">
    <source>
        <dbReference type="Google" id="ProtNLM"/>
    </source>
</evidence>
<dbReference type="KEGG" id="ctm:Cabther_B0145"/>
<dbReference type="HOGENOM" id="CLU_388164_0_0_0"/>
<dbReference type="STRING" id="981222.Cabther_B0145"/>
<protein>
    <recommendedName>
        <fullName evidence="3">Type I-U CRISPR-associated protein Csx17</fullName>
    </recommendedName>
</protein>
<dbReference type="Proteomes" id="UP000006791">
    <property type="component" value="Chromosome 2"/>
</dbReference>
<reference evidence="1 2" key="1">
    <citation type="journal article" date="2012" name="Environ. Microbiol.">
        <title>Complete genome of Candidatus Chloracidobacterium thermophilum, a chlorophyll-based photoheterotroph belonging to the phylum Acidobacteria.</title>
        <authorList>
            <person name="Garcia Costas A.M."/>
            <person name="Liu Z."/>
            <person name="Tomsho L.P."/>
            <person name="Schuster S.C."/>
            <person name="Ward D.M."/>
            <person name="Bryant D.A."/>
        </authorList>
    </citation>
    <scope>NUCLEOTIDE SEQUENCE [LARGE SCALE GENOMIC DNA]</scope>
    <source>
        <strain evidence="1 2">B</strain>
    </source>
</reference>
<organism evidence="1 2">
    <name type="scientific">Chloracidobacterium thermophilum (strain B)</name>
    <dbReference type="NCBI Taxonomy" id="981222"/>
    <lineage>
        <taxon>Bacteria</taxon>
        <taxon>Pseudomonadati</taxon>
        <taxon>Acidobacteriota</taxon>
        <taxon>Terriglobia</taxon>
        <taxon>Terriglobales</taxon>
        <taxon>Acidobacteriaceae</taxon>
        <taxon>Chloracidobacterium</taxon>
    </lineage>
</organism>
<dbReference type="EMBL" id="CP002515">
    <property type="protein sequence ID" value="AEP13150.1"/>
    <property type="molecule type" value="Genomic_DNA"/>
</dbReference>
<name>G2LJY3_CHLTF</name>
<evidence type="ECO:0000313" key="1">
    <source>
        <dbReference type="EMBL" id="AEP13150.1"/>
    </source>
</evidence>
<dbReference type="NCBIfam" id="TIGR04113">
    <property type="entry name" value="cas_csx17"/>
    <property type="match status" value="1"/>
</dbReference>
<keyword evidence="2" id="KW-1185">Reference proteome</keyword>
<gene>
    <name evidence="1" type="ordered locus">Cabther_B0145</name>
</gene>
<evidence type="ECO:0000313" key="2">
    <source>
        <dbReference type="Proteomes" id="UP000006791"/>
    </source>
</evidence>
<dbReference type="RefSeq" id="WP_014100888.1">
    <property type="nucleotide sequence ID" value="NC_016025.1"/>
</dbReference>
<sequence length="711" mass="78762">MAAVVLGGVSPRSLGDLLKGFGIMAIVGENCPDALFWWDDAFHLAVERPCDDGADQTKARQAIEDVVRGHLLGWGSVVAEAFKPVRGSKEKKIKRQGSKLKKRDNHDRFEPQIAAWARAIALPDPDKEKTEPHPLFPAHGQEGSGDYFSQVEKAVEAARGAPLDIAWSLFAEGNPKLKKGLDSGYLFFPEPMKRYATGIAKWAQDRAALSPWCFLLAVRGAVLLRGSLRRLRWGRRAYPAFPFVFEGSVVELGKGKFFRNVEIHLPTWNADCPRTLAEFEVQMRQFQARLSGRGFAATAAEFRAAVVGRGPGAAFDTFHRFVLEGRRRGQDQRMRQGIPRGSTRVGVKGKEHATLRLMLAPLAETGWFDQFSTDRLRAERARAEEAIHRAVDEPGPDTYRGILESLWDLNQALVVSGALRRDLEDTRRKPRPLPPLPALLWERALGNGPDPAHRLGRAIGSILGVRADLGVRAEGAVVGPILEHMLPVRYRWDDRAWTVPESPPSRSLRWSGLNPLGDFGDLFWYRWLDSAELPRLPFAAARFARLADIAALLRGDVNIREVHCLAALYALLDWQNHNQPLETEQATASGAGVFLPPSYVALRLWLDLGIDPPPESRPPRDGTVARLLSLGSASGVERAVELALRRLRVNGLPWSTNPRPTGKAVARFAATIPGDEAARMLLAVLVPILKDDTLALSRRLWVPIDEQEAIA</sequence>
<dbReference type="InterPro" id="IPR026483">
    <property type="entry name" value="Cas_Csx17"/>
</dbReference>
<accession>G2LJY3</accession>